<proteinExistence type="predicted"/>
<feature type="compositionally biased region" description="Pro residues" evidence="2">
    <location>
        <begin position="54"/>
        <end position="64"/>
    </location>
</feature>
<sequence>MFSKGQRFNKPNFPDTPAPNAYNPQESVDLLKRGAFLETTERFKQSRGLSTSPEPMPTMPPKPLGQPSQTRHVSHSSATGDRYAVLQRKLDDLERVHQEGKRTHQAETERLKMELARHQKQHSEQNDSLEKQRRQMALLDARLQELKKAGASDSTQVKELRSELRAFESERDKLRLEASQIAELKAALQATEDKRKQDIKERDAIVAEAERSLAAEKRNKETLARQCEDLKRKAEENSKSAIRSLKVQLNQSKDEVNELRNTLRATQEQASSREEELLDQLEQHRIMLNRVVSEFATLSAQSVRESTFAELRREWIVSQTRNWKLERKLANSEAQVVELAQLVRQVTGERRLLTQHLEDTNQELDFYQTLAETNQTYNADEFVVVTEQTTTQDELQVALAERKTYKLVSHFYRNQCEQFAMTTSILNRQLQISEKLADGYSTQLSETLASHEAIAGRLEMMQNEYLKAQESFALATMQRNSAETELQALQSKVAEQESQLNAIDSLHQATLDKERTHIQRLASTVQKYRMAEEGLRDEIDGLTSELASLEHYRIAFDSLNQKVDSLLARNKVAEDEAVNLADFNAQILGHHNPAQRIVYVDRIRRELADCKQKVAELEVERERGNADNANLQNELDMYKSVLVPPANKPRTHVTRLTRRPLTSKILNTLSLDELENSK</sequence>
<accession>A0A5C3L342</accession>
<evidence type="ECO:0000256" key="1">
    <source>
        <dbReference type="SAM" id="Coils"/>
    </source>
</evidence>
<keyword evidence="1" id="KW-0175">Coiled coil</keyword>
<feature type="compositionally biased region" description="Polar residues" evidence="2">
    <location>
        <begin position="66"/>
        <end position="79"/>
    </location>
</feature>
<gene>
    <name evidence="3" type="ORF">FA15DRAFT_622304</name>
</gene>
<evidence type="ECO:0008006" key="5">
    <source>
        <dbReference type="Google" id="ProtNLM"/>
    </source>
</evidence>
<reference evidence="3 4" key="1">
    <citation type="journal article" date="2019" name="Nat. Ecol. Evol.">
        <title>Megaphylogeny resolves global patterns of mushroom evolution.</title>
        <authorList>
            <person name="Varga T."/>
            <person name="Krizsan K."/>
            <person name="Foldi C."/>
            <person name="Dima B."/>
            <person name="Sanchez-Garcia M."/>
            <person name="Sanchez-Ramirez S."/>
            <person name="Szollosi G.J."/>
            <person name="Szarkandi J.G."/>
            <person name="Papp V."/>
            <person name="Albert L."/>
            <person name="Andreopoulos W."/>
            <person name="Angelini C."/>
            <person name="Antonin V."/>
            <person name="Barry K.W."/>
            <person name="Bougher N.L."/>
            <person name="Buchanan P."/>
            <person name="Buyck B."/>
            <person name="Bense V."/>
            <person name="Catcheside P."/>
            <person name="Chovatia M."/>
            <person name="Cooper J."/>
            <person name="Damon W."/>
            <person name="Desjardin D."/>
            <person name="Finy P."/>
            <person name="Geml J."/>
            <person name="Haridas S."/>
            <person name="Hughes K."/>
            <person name="Justo A."/>
            <person name="Karasinski D."/>
            <person name="Kautmanova I."/>
            <person name="Kiss B."/>
            <person name="Kocsube S."/>
            <person name="Kotiranta H."/>
            <person name="LaButti K.M."/>
            <person name="Lechner B.E."/>
            <person name="Liimatainen K."/>
            <person name="Lipzen A."/>
            <person name="Lukacs Z."/>
            <person name="Mihaltcheva S."/>
            <person name="Morgado L.N."/>
            <person name="Niskanen T."/>
            <person name="Noordeloos M.E."/>
            <person name="Ohm R.A."/>
            <person name="Ortiz-Santana B."/>
            <person name="Ovrebo C."/>
            <person name="Racz N."/>
            <person name="Riley R."/>
            <person name="Savchenko A."/>
            <person name="Shiryaev A."/>
            <person name="Soop K."/>
            <person name="Spirin V."/>
            <person name="Szebenyi C."/>
            <person name="Tomsovsky M."/>
            <person name="Tulloss R.E."/>
            <person name="Uehling J."/>
            <person name="Grigoriev I.V."/>
            <person name="Vagvolgyi C."/>
            <person name="Papp T."/>
            <person name="Martin F.M."/>
            <person name="Miettinen O."/>
            <person name="Hibbett D.S."/>
            <person name="Nagy L.G."/>
        </authorList>
    </citation>
    <scope>NUCLEOTIDE SEQUENCE [LARGE SCALE GENOMIC DNA]</scope>
    <source>
        <strain evidence="3 4">CBS 121175</strain>
    </source>
</reference>
<name>A0A5C3L342_COPMA</name>
<protein>
    <recommendedName>
        <fullName evidence="5">Hyaluronan-mediated motility receptor C-terminal domain-containing protein</fullName>
    </recommendedName>
</protein>
<dbReference type="OrthoDB" id="419631at2759"/>
<feature type="coiled-coil region" evidence="1">
    <location>
        <begin position="600"/>
        <end position="634"/>
    </location>
</feature>
<dbReference type="STRING" id="230819.A0A5C3L342"/>
<dbReference type="InterPro" id="IPR018543">
    <property type="entry name" value="Adhesion_FadA"/>
</dbReference>
<feature type="coiled-coil region" evidence="1">
    <location>
        <begin position="83"/>
        <end position="284"/>
    </location>
</feature>
<evidence type="ECO:0000256" key="2">
    <source>
        <dbReference type="SAM" id="MobiDB-lite"/>
    </source>
</evidence>
<dbReference type="Proteomes" id="UP000307440">
    <property type="component" value="Unassembled WGS sequence"/>
</dbReference>
<dbReference type="EMBL" id="ML210237">
    <property type="protein sequence ID" value="TFK22588.1"/>
    <property type="molecule type" value="Genomic_DNA"/>
</dbReference>
<feature type="coiled-coil region" evidence="1">
    <location>
        <begin position="472"/>
        <end position="506"/>
    </location>
</feature>
<organism evidence="3 4">
    <name type="scientific">Coprinopsis marcescibilis</name>
    <name type="common">Agaric fungus</name>
    <name type="synonym">Psathyrella marcescibilis</name>
    <dbReference type="NCBI Taxonomy" id="230819"/>
    <lineage>
        <taxon>Eukaryota</taxon>
        <taxon>Fungi</taxon>
        <taxon>Dikarya</taxon>
        <taxon>Basidiomycota</taxon>
        <taxon>Agaricomycotina</taxon>
        <taxon>Agaricomycetes</taxon>
        <taxon>Agaricomycetidae</taxon>
        <taxon>Agaricales</taxon>
        <taxon>Agaricineae</taxon>
        <taxon>Psathyrellaceae</taxon>
        <taxon>Coprinopsis</taxon>
    </lineage>
</organism>
<dbReference type="AlphaFoldDB" id="A0A5C3L342"/>
<evidence type="ECO:0000313" key="4">
    <source>
        <dbReference type="Proteomes" id="UP000307440"/>
    </source>
</evidence>
<keyword evidence="4" id="KW-1185">Reference proteome</keyword>
<evidence type="ECO:0000313" key="3">
    <source>
        <dbReference type="EMBL" id="TFK22588.1"/>
    </source>
</evidence>
<dbReference type="Pfam" id="PF09403">
    <property type="entry name" value="FadA"/>
    <property type="match status" value="1"/>
</dbReference>
<feature type="region of interest" description="Disordered" evidence="2">
    <location>
        <begin position="1"/>
        <end position="80"/>
    </location>
</feature>